<dbReference type="Pfam" id="PF13968">
    <property type="entry name" value="DUF4220"/>
    <property type="match status" value="1"/>
</dbReference>
<reference evidence="3" key="1">
    <citation type="journal article" date="2018" name="Nat. Genet.">
        <title>Extensive intraspecific gene order and gene structural variations between Mo17 and other maize genomes.</title>
        <authorList>
            <person name="Sun S."/>
            <person name="Zhou Y."/>
            <person name="Chen J."/>
            <person name="Shi J."/>
            <person name="Zhao H."/>
            <person name="Zhao H."/>
            <person name="Song W."/>
            <person name="Zhang M."/>
            <person name="Cui Y."/>
            <person name="Dong X."/>
            <person name="Liu H."/>
            <person name="Ma X."/>
            <person name="Jiao Y."/>
            <person name="Wang B."/>
            <person name="Wei X."/>
            <person name="Stein J.C."/>
            <person name="Glaubitz J.C."/>
            <person name="Lu F."/>
            <person name="Yu G."/>
            <person name="Liang C."/>
            <person name="Fengler K."/>
            <person name="Li B."/>
            <person name="Rafalski A."/>
            <person name="Schnable P.S."/>
            <person name="Ware D.H."/>
            <person name="Buckler E.S."/>
            <person name="Lai J."/>
        </authorList>
    </citation>
    <scope>NUCLEOTIDE SEQUENCE [LARGE SCALE GENOMIC DNA]</scope>
    <source>
        <tissue evidence="3">Seedling</tissue>
    </source>
</reference>
<feature type="domain" description="DUF4220" evidence="2">
    <location>
        <begin position="118"/>
        <end position="513"/>
    </location>
</feature>
<accession>A0A3L6DZY6</accession>
<keyword evidence="1" id="KW-0472">Membrane</keyword>
<gene>
    <name evidence="3" type="ORF">Zm00014a_008412</name>
</gene>
<evidence type="ECO:0000313" key="3">
    <source>
        <dbReference type="EMBL" id="PWZ14125.1"/>
    </source>
</evidence>
<dbReference type="PANTHER" id="PTHR31325">
    <property type="entry name" value="OS01G0798800 PROTEIN-RELATED"/>
    <property type="match status" value="1"/>
</dbReference>
<dbReference type="Pfam" id="PF04578">
    <property type="entry name" value="DUF594"/>
    <property type="match status" value="1"/>
</dbReference>
<dbReference type="EMBL" id="NCVQ01000008">
    <property type="protein sequence ID" value="PWZ14125.1"/>
    <property type="molecule type" value="Genomic_DNA"/>
</dbReference>
<feature type="transmembrane region" description="Helical" evidence="1">
    <location>
        <begin position="475"/>
        <end position="494"/>
    </location>
</feature>
<feature type="transmembrane region" description="Helical" evidence="1">
    <location>
        <begin position="76"/>
        <end position="99"/>
    </location>
</feature>
<protein>
    <recommendedName>
        <fullName evidence="2">DUF4220 domain-containing protein</fullName>
    </recommendedName>
</protein>
<dbReference type="AlphaFoldDB" id="A0A3L6DZY6"/>
<feature type="transmembrane region" description="Helical" evidence="1">
    <location>
        <begin position="180"/>
        <end position="198"/>
    </location>
</feature>
<evidence type="ECO:0000259" key="2">
    <source>
        <dbReference type="Pfam" id="PF13968"/>
    </source>
</evidence>
<proteinExistence type="predicted"/>
<dbReference type="InterPro" id="IPR025315">
    <property type="entry name" value="DUF4220"/>
</dbReference>
<comment type="caution">
    <text evidence="3">The sequence shown here is derived from an EMBL/GenBank/DDBJ whole genome shotgun (WGS) entry which is preliminary data.</text>
</comment>
<sequence>MDDGKVSVGNPGGALQKIVHSSVRLQLIPQEQQQFIHLLHHSMAMDQPGSNQDGVVNMTRAMQALSPWLNHPRATITTVEVLVLAAAVLLLLQLLFGFYRRRWRSSFLGTALRASSKLMDALVFYTLGTMQSSPIKNSLYPVWAAFLVMASTGTTVVQHYDFYDSFRNKYTEVVVDVFRYGFYGVMFSLLIDPNTLTLKTALDLNRHLKKSRASSRCVIALFCVALSTKLLESYGLAFGGYRHQKPNLFTVPNRIRRRRLQAADAETDDDPQSMKGYKAVVWSRYLFADGLVTITIDQIWDRLDGNSASLKDLCLSFALFLQLVRRGFFGRVGAKASSVGKSHDFVFKKLLPSEGDFRRAFRIIESELGFCYDFFFTKYFRTFVATNTSLLPVAQCLVLAKIILILTVAVFAITDSLVLETPNPIIEIHVSRADYILTLLLLGIALVVELVQATLYLASDWAQVSLATMHVKKHWYETSASTFGAVIAFLRRATLSGQQQLMRRNRMEQYSVVLRQRKQGPVEVSDAVKRAVARSLISTYGGNLTTNVVEETSLQDMLIHHIATEYCDISGPAPSKRTTNRCRCSKHQGFFAANLSGYLFGRNVLGSLLPNNRVDDGIALARRDNDRGVAVHLSRYCAYLIGSVPELLPYHEAEIAELAQTVMGERIELFGSSYMDSTIYAKMKDLEGTGEDDDPRKIFQKGIKFGKELERKPDGDRWELLQEFWAKATIHAAKSHYTTEQHMQHLEDGGEFLTHIWALLSHAGLLNSNTGNLGSGPSAAV</sequence>
<feature type="transmembrane region" description="Helical" evidence="1">
    <location>
        <begin position="435"/>
        <end position="455"/>
    </location>
</feature>
<dbReference type="Proteomes" id="UP000251960">
    <property type="component" value="Chromosome 7"/>
</dbReference>
<dbReference type="ExpressionAtlas" id="A0A3L6DZY6">
    <property type="expression patterns" value="baseline"/>
</dbReference>
<keyword evidence="1" id="KW-0812">Transmembrane</keyword>
<name>A0A3L6DZY6_MAIZE</name>
<keyword evidence="1" id="KW-1133">Transmembrane helix</keyword>
<organism evidence="3">
    <name type="scientific">Zea mays</name>
    <name type="common">Maize</name>
    <dbReference type="NCBI Taxonomy" id="4577"/>
    <lineage>
        <taxon>Eukaryota</taxon>
        <taxon>Viridiplantae</taxon>
        <taxon>Streptophyta</taxon>
        <taxon>Embryophyta</taxon>
        <taxon>Tracheophyta</taxon>
        <taxon>Spermatophyta</taxon>
        <taxon>Magnoliopsida</taxon>
        <taxon>Liliopsida</taxon>
        <taxon>Poales</taxon>
        <taxon>Poaceae</taxon>
        <taxon>PACMAD clade</taxon>
        <taxon>Panicoideae</taxon>
        <taxon>Andropogonodae</taxon>
        <taxon>Andropogoneae</taxon>
        <taxon>Tripsacinae</taxon>
        <taxon>Zea</taxon>
    </lineage>
</organism>
<evidence type="ECO:0000256" key="1">
    <source>
        <dbReference type="SAM" id="Phobius"/>
    </source>
</evidence>
<dbReference type="InterPro" id="IPR007658">
    <property type="entry name" value="DUF594"/>
</dbReference>
<feature type="transmembrane region" description="Helical" evidence="1">
    <location>
        <begin position="390"/>
        <end position="414"/>
    </location>
</feature>
<feature type="transmembrane region" description="Helical" evidence="1">
    <location>
        <begin position="139"/>
        <end position="160"/>
    </location>
</feature>